<proteinExistence type="predicted"/>
<dbReference type="RefSeq" id="WP_093605530.1">
    <property type="nucleotide sequence ID" value="NZ_FOYL01000017.1"/>
</dbReference>
<dbReference type="AlphaFoldDB" id="A0A1I6FGL8"/>
<dbReference type="EMBL" id="FOYL01000017">
    <property type="protein sequence ID" value="SFR29081.1"/>
    <property type="molecule type" value="Genomic_DNA"/>
</dbReference>
<evidence type="ECO:0000313" key="1">
    <source>
        <dbReference type="EMBL" id="SFR29081.1"/>
    </source>
</evidence>
<name>A0A1I6FGL8_9PSEU</name>
<reference evidence="2" key="1">
    <citation type="submission" date="2016-10" db="EMBL/GenBank/DDBJ databases">
        <authorList>
            <person name="Varghese N."/>
            <person name="Submissions S."/>
        </authorList>
    </citation>
    <scope>NUCLEOTIDE SEQUENCE [LARGE SCALE GENOMIC DNA]</scope>
    <source>
        <strain evidence="2">DSM 44232</strain>
    </source>
</reference>
<accession>A0A1I6FGL8</accession>
<organism evidence="1 2">
    <name type="scientific">Lentzea waywayandensis</name>
    <dbReference type="NCBI Taxonomy" id="84724"/>
    <lineage>
        <taxon>Bacteria</taxon>
        <taxon>Bacillati</taxon>
        <taxon>Actinomycetota</taxon>
        <taxon>Actinomycetes</taxon>
        <taxon>Pseudonocardiales</taxon>
        <taxon>Pseudonocardiaceae</taxon>
        <taxon>Lentzea</taxon>
    </lineage>
</organism>
<evidence type="ECO:0000313" key="2">
    <source>
        <dbReference type="Proteomes" id="UP000198583"/>
    </source>
</evidence>
<dbReference type="OrthoDB" id="4115736at2"/>
<dbReference type="Proteomes" id="UP000198583">
    <property type="component" value="Unassembled WGS sequence"/>
</dbReference>
<keyword evidence="2" id="KW-1185">Reference proteome</keyword>
<gene>
    <name evidence="1" type="ORF">SAMN04488564_1175</name>
</gene>
<protein>
    <submittedName>
        <fullName evidence="1">Uncharacterized protein</fullName>
    </submittedName>
</protein>
<dbReference type="STRING" id="84724.SAMN04488564_1175"/>
<sequence>MSLRERKLAELADQVRGVDADFECWLEETADGKPLRKHNSQVRRLTEQLRGLVDVISAEMDAIPADGDEVLRQCRKVQRRVLEVHRIWDYYRSKLGQRYVSWYQQYLAAADEFTWECYRLGAEHLGKDTALVFLNGDFSPFTLDRGRQFTPERAGGQQSIEYLRFVTELPVPVIGLPWYQLAHLADMVLVAHEVGHVVWTDLKLGSEAETHLLGAVADLPGDRRDAWLYWGPEVFADLYGVLAAGPAYASALADLLAADPDKVRAEFPPESAANDHPPASLRIALVTKALRHNGFVEAADTRAAAWQENYPSSDPYLDDVDLVVPALLDGAYEGFQGATMLERVRFSQEQERQAALTAHAAAVGQSLTHTEDVRALVAAARLAFDRVPGDAEPQRAIVVKIQSVLDNRRRNEARRTSVPSSNDRAAGAALHALFEMTEKNS</sequence>